<keyword evidence="3" id="KW-0539">Nucleus</keyword>
<evidence type="ECO:0000313" key="5">
    <source>
        <dbReference type="EMBL" id="CAI4038349.1"/>
    </source>
</evidence>
<dbReference type="InterPro" id="IPR018622">
    <property type="entry name" value="DNA_damage_chkpnt_Lcd1"/>
</dbReference>
<dbReference type="GeneID" id="80917560"/>
<keyword evidence="4" id="KW-0175">Coiled coil</keyword>
<evidence type="ECO:0000256" key="4">
    <source>
        <dbReference type="SAM" id="Coils"/>
    </source>
</evidence>
<keyword evidence="6" id="KW-1185">Reference proteome</keyword>
<dbReference type="AlphaFoldDB" id="A0AA35IWT0"/>
<dbReference type="GO" id="GO:0005634">
    <property type="term" value="C:nucleus"/>
    <property type="evidence" value="ECO:0007669"/>
    <property type="project" value="UniProtKB-SubCell"/>
</dbReference>
<reference evidence="5" key="1">
    <citation type="submission" date="2022-10" db="EMBL/GenBank/DDBJ databases">
        <authorList>
            <person name="Byrne P K."/>
        </authorList>
    </citation>
    <scope>NUCLEOTIDE SEQUENCE</scope>
    <source>
        <strain evidence="5">IFO1815</strain>
    </source>
</reference>
<protein>
    <recommendedName>
        <fullName evidence="7">Lcd1p</fullName>
    </recommendedName>
</protein>
<organism evidence="5 6">
    <name type="scientific">Saccharomyces mikatae IFO 1815</name>
    <dbReference type="NCBI Taxonomy" id="226126"/>
    <lineage>
        <taxon>Eukaryota</taxon>
        <taxon>Fungi</taxon>
        <taxon>Dikarya</taxon>
        <taxon>Ascomycota</taxon>
        <taxon>Saccharomycotina</taxon>
        <taxon>Saccharomycetes</taxon>
        <taxon>Saccharomycetales</taxon>
        <taxon>Saccharomycetaceae</taxon>
        <taxon>Saccharomyces</taxon>
    </lineage>
</organism>
<dbReference type="RefSeq" id="XP_056081464.1">
    <property type="nucleotide sequence ID" value="XM_056221700.1"/>
</dbReference>
<dbReference type="Proteomes" id="UP001161438">
    <property type="component" value="Chromosome 4"/>
</dbReference>
<name>A0AA35IWT0_SACMI</name>
<evidence type="ECO:0000256" key="3">
    <source>
        <dbReference type="ARBA" id="ARBA00023242"/>
    </source>
</evidence>
<evidence type="ECO:0000313" key="6">
    <source>
        <dbReference type="Proteomes" id="UP001161438"/>
    </source>
</evidence>
<feature type="coiled-coil region" evidence="4">
    <location>
        <begin position="67"/>
        <end position="130"/>
    </location>
</feature>
<keyword evidence="2" id="KW-0227">DNA damage</keyword>
<sequence>MEREISGEFSSDDDDDILLELGTRPPRFTQVPSSSVALQTQLPAAVKVATATSKEDDENSNVLINQLNKAQGEASILRDKIDFLKKEREKEKSIQAIKVNGLQLKHLQELSKLKQELQKLEDEKKFLQMEARGKPRKEIITAVKAPSTTSSANANTNNLTPDSSSVAIEAKTQSPQLKKRKMNDNLLKNNAVPLNPNRIIPDETSLFLESLFLHQIIGTELSTIEILNRLKFDYITEFKFKNFVIPKGAPIGKSIVSLLLRCKKTLTLDRFIDTLLEDIAVLIKEISVHPNESKLAVPFLVAFMYQIIQFRPSATHNLALKDCFLFICDLIKIYHHVLKIPIHESNMNLHVEPQVFQYELIDYLVVSYSFDVLETILRVLQSHPKQTYMEFFDENILKSFDFVYKLALSISYKPMINVMFSAIGILNIITNIILNMENPSNLTSLMSSSWWRDCITRLYSLLEKEVKSGDVYNENGDSTTLHMSKFYNFFGLVRNIGDNELGGLISRLIHSDRLQSIPRVISKENIGIDKDEFTALMMNYKLEKWLLELKDEVLNIFENLLMIYGNDATIVNGEMLIHSSKFLSREQALMVERYVGQDSPNLDLRCHLIEHTLTIIYRLWKDHFKQLREEQIKQVESQLIMSLWRFLVCQTESVTANEREMRDHRHLVDSLHDLTIKDQASYYEDAFEELPEYIEEELKMELNNRTARIMQVKYDEKFQEMARTILESKSFDLTTLEEADSLYISMGL</sequence>
<evidence type="ECO:0000256" key="1">
    <source>
        <dbReference type="ARBA" id="ARBA00004123"/>
    </source>
</evidence>
<dbReference type="GO" id="GO:0000077">
    <property type="term" value="P:DNA damage checkpoint signaling"/>
    <property type="evidence" value="ECO:0007669"/>
    <property type="project" value="InterPro"/>
</dbReference>
<gene>
    <name evidence="5" type="primary">SMKI04G6930</name>
    <name evidence="5" type="ORF">SMKI_04G6930</name>
</gene>
<accession>A0AA35IWT0</accession>
<dbReference type="EMBL" id="OX365760">
    <property type="protein sequence ID" value="CAI4038349.1"/>
    <property type="molecule type" value="Genomic_DNA"/>
</dbReference>
<proteinExistence type="predicted"/>
<evidence type="ECO:0000256" key="2">
    <source>
        <dbReference type="ARBA" id="ARBA00022763"/>
    </source>
</evidence>
<dbReference type="Pfam" id="PF09798">
    <property type="entry name" value="LCD1"/>
    <property type="match status" value="1"/>
</dbReference>
<evidence type="ECO:0008006" key="7">
    <source>
        <dbReference type="Google" id="ProtNLM"/>
    </source>
</evidence>
<comment type="subcellular location">
    <subcellularLocation>
        <location evidence="1">Nucleus</location>
    </subcellularLocation>
</comment>